<dbReference type="InterPro" id="IPR043504">
    <property type="entry name" value="Peptidase_S1_PA_chymotrypsin"/>
</dbReference>
<accession>A0A1V9Y2P8</accession>
<dbReference type="PANTHER" id="PTHR24252:SF18">
    <property type="entry name" value="OVOCHYMASE 1"/>
    <property type="match status" value="1"/>
</dbReference>
<dbReference type="GO" id="GO:0004252">
    <property type="term" value="F:serine-type endopeptidase activity"/>
    <property type="evidence" value="ECO:0007669"/>
    <property type="project" value="InterPro"/>
</dbReference>
<dbReference type="PROSITE" id="PS50240">
    <property type="entry name" value="TRYPSIN_DOM"/>
    <property type="match status" value="1"/>
</dbReference>
<dbReference type="EMBL" id="MNPL01000423">
    <property type="protein sequence ID" value="OQR80027.1"/>
    <property type="molecule type" value="Genomic_DNA"/>
</dbReference>
<dbReference type="Gene3D" id="2.40.10.10">
    <property type="entry name" value="Trypsin-like serine proteases"/>
    <property type="match status" value="1"/>
</dbReference>
<dbReference type="SUPFAM" id="SSF50494">
    <property type="entry name" value="Trypsin-like serine proteases"/>
    <property type="match status" value="1"/>
</dbReference>
<dbReference type="STRING" id="418985.A0A1V9Y2P8"/>
<evidence type="ECO:0000313" key="3">
    <source>
        <dbReference type="EMBL" id="OQR80027.1"/>
    </source>
</evidence>
<reference evidence="3 4" key="1">
    <citation type="journal article" date="2017" name="Gigascience">
        <title>Draft genome of the honey bee ectoparasitic mite, Tropilaelaps mercedesae, is shaped by the parasitic life history.</title>
        <authorList>
            <person name="Dong X."/>
            <person name="Armstrong S.D."/>
            <person name="Xia D."/>
            <person name="Makepeace B.L."/>
            <person name="Darby A.C."/>
            <person name="Kadowaki T."/>
        </authorList>
    </citation>
    <scope>NUCLEOTIDE SEQUENCE [LARGE SCALE GENOMIC DNA]</scope>
    <source>
        <strain evidence="3">Wuxi-XJTLU</strain>
    </source>
</reference>
<feature type="domain" description="Peptidase S1" evidence="2">
    <location>
        <begin position="1"/>
        <end position="101"/>
    </location>
</feature>
<comment type="caution">
    <text evidence="3">The sequence shown here is derived from an EMBL/GenBank/DDBJ whole genome shotgun (WGS) entry which is preliminary data.</text>
</comment>
<dbReference type="PANTHER" id="PTHR24252">
    <property type="entry name" value="ACROSIN-RELATED"/>
    <property type="match status" value="1"/>
</dbReference>
<dbReference type="InterPro" id="IPR009003">
    <property type="entry name" value="Peptidase_S1_PA"/>
</dbReference>
<gene>
    <name evidence="3" type="ORF">BIW11_02458</name>
</gene>
<dbReference type="OrthoDB" id="7756772at2759"/>
<dbReference type="Pfam" id="PF00089">
    <property type="entry name" value="Trypsin"/>
    <property type="match status" value="1"/>
</dbReference>
<dbReference type="Proteomes" id="UP000192247">
    <property type="component" value="Unassembled WGS sequence"/>
</dbReference>
<sequence>MGMTRRNSAQPSSTQSRHIQAVVKHPDFNNTSLYNNDIALLLLSDPVNFDDFLRPLCLPPEEPLTPGTTCTVVGWGKSHHDEGSTSDHIDLRFYHILSHIL</sequence>
<dbReference type="InParanoid" id="A0A1V9Y2P8"/>
<evidence type="ECO:0000259" key="2">
    <source>
        <dbReference type="PROSITE" id="PS50240"/>
    </source>
</evidence>
<dbReference type="AlphaFoldDB" id="A0A1V9Y2P8"/>
<proteinExistence type="predicted"/>
<keyword evidence="4" id="KW-1185">Reference proteome</keyword>
<dbReference type="InterPro" id="IPR001254">
    <property type="entry name" value="Trypsin_dom"/>
</dbReference>
<keyword evidence="1" id="KW-1015">Disulfide bond</keyword>
<organism evidence="3 4">
    <name type="scientific">Tropilaelaps mercedesae</name>
    <dbReference type="NCBI Taxonomy" id="418985"/>
    <lineage>
        <taxon>Eukaryota</taxon>
        <taxon>Metazoa</taxon>
        <taxon>Ecdysozoa</taxon>
        <taxon>Arthropoda</taxon>
        <taxon>Chelicerata</taxon>
        <taxon>Arachnida</taxon>
        <taxon>Acari</taxon>
        <taxon>Parasitiformes</taxon>
        <taxon>Mesostigmata</taxon>
        <taxon>Gamasina</taxon>
        <taxon>Dermanyssoidea</taxon>
        <taxon>Laelapidae</taxon>
        <taxon>Tropilaelaps</taxon>
    </lineage>
</organism>
<protein>
    <submittedName>
        <fullName evidence="3">Atrial natriuretic peptide-converting enzyme-like</fullName>
    </submittedName>
</protein>
<evidence type="ECO:0000256" key="1">
    <source>
        <dbReference type="ARBA" id="ARBA00023157"/>
    </source>
</evidence>
<evidence type="ECO:0000313" key="4">
    <source>
        <dbReference type="Proteomes" id="UP000192247"/>
    </source>
</evidence>
<dbReference type="GO" id="GO:0006508">
    <property type="term" value="P:proteolysis"/>
    <property type="evidence" value="ECO:0007669"/>
    <property type="project" value="InterPro"/>
</dbReference>
<name>A0A1V9Y2P8_9ACAR</name>